<dbReference type="Pfam" id="PF10604">
    <property type="entry name" value="Polyketide_cyc2"/>
    <property type="match status" value="1"/>
</dbReference>
<evidence type="ECO:0000313" key="2">
    <source>
        <dbReference type="Proteomes" id="UP000320390"/>
    </source>
</evidence>
<gene>
    <name evidence="1" type="ORF">Poly30_37590</name>
</gene>
<accession>A0A518EVV0</accession>
<dbReference type="InterPro" id="IPR019587">
    <property type="entry name" value="Polyketide_cyclase/dehydratase"/>
</dbReference>
<dbReference type="OrthoDB" id="9807923at2"/>
<protein>
    <submittedName>
        <fullName evidence="1">Polyketide cyclase / dehydrase and lipid transport</fullName>
    </submittedName>
</protein>
<dbReference type="SUPFAM" id="SSF55961">
    <property type="entry name" value="Bet v1-like"/>
    <property type="match status" value="1"/>
</dbReference>
<name>A0A518EVV0_9BACT</name>
<evidence type="ECO:0000313" key="1">
    <source>
        <dbReference type="EMBL" id="QDV08223.1"/>
    </source>
</evidence>
<keyword evidence="2" id="KW-1185">Reference proteome</keyword>
<sequence length="178" mass="19530">MNKIIGVILTLVIAFGFLVPQLFLSKSFAMDRGTVIAAPVEVVHATVADFATWKDWTVWNKEADPTLQYTYTGEPNTVGHSMAWTAEKLGNGKLTFTSIEPGRIAYDMEFDGQDPAQGAMVMEPAIGAEGSTAARWEFSGTMEGMPYKRYFGLFMDKMIGPDFEKGLAGLKALVESKK</sequence>
<dbReference type="Gene3D" id="3.30.530.20">
    <property type="match status" value="1"/>
</dbReference>
<dbReference type="EMBL" id="CP036434">
    <property type="protein sequence ID" value="QDV08223.1"/>
    <property type="molecule type" value="Genomic_DNA"/>
</dbReference>
<proteinExistence type="predicted"/>
<dbReference type="InterPro" id="IPR023393">
    <property type="entry name" value="START-like_dom_sf"/>
</dbReference>
<organism evidence="1 2">
    <name type="scientific">Saltatorellus ferox</name>
    <dbReference type="NCBI Taxonomy" id="2528018"/>
    <lineage>
        <taxon>Bacteria</taxon>
        <taxon>Pseudomonadati</taxon>
        <taxon>Planctomycetota</taxon>
        <taxon>Planctomycetia</taxon>
        <taxon>Planctomycetia incertae sedis</taxon>
        <taxon>Saltatorellus</taxon>
    </lineage>
</organism>
<dbReference type="Proteomes" id="UP000320390">
    <property type="component" value="Chromosome"/>
</dbReference>
<reference evidence="1 2" key="1">
    <citation type="submission" date="2019-02" db="EMBL/GenBank/DDBJ databases">
        <title>Deep-cultivation of Planctomycetes and their phenomic and genomic characterization uncovers novel biology.</title>
        <authorList>
            <person name="Wiegand S."/>
            <person name="Jogler M."/>
            <person name="Boedeker C."/>
            <person name="Pinto D."/>
            <person name="Vollmers J."/>
            <person name="Rivas-Marin E."/>
            <person name="Kohn T."/>
            <person name="Peeters S.H."/>
            <person name="Heuer A."/>
            <person name="Rast P."/>
            <person name="Oberbeckmann S."/>
            <person name="Bunk B."/>
            <person name="Jeske O."/>
            <person name="Meyerdierks A."/>
            <person name="Storesund J.E."/>
            <person name="Kallscheuer N."/>
            <person name="Luecker S."/>
            <person name="Lage O.M."/>
            <person name="Pohl T."/>
            <person name="Merkel B.J."/>
            <person name="Hornburger P."/>
            <person name="Mueller R.-W."/>
            <person name="Bruemmer F."/>
            <person name="Labrenz M."/>
            <person name="Spormann A.M."/>
            <person name="Op den Camp H."/>
            <person name="Overmann J."/>
            <person name="Amann R."/>
            <person name="Jetten M.S.M."/>
            <person name="Mascher T."/>
            <person name="Medema M.H."/>
            <person name="Devos D.P."/>
            <person name="Kaster A.-K."/>
            <person name="Ovreas L."/>
            <person name="Rohde M."/>
            <person name="Galperin M.Y."/>
            <person name="Jogler C."/>
        </authorList>
    </citation>
    <scope>NUCLEOTIDE SEQUENCE [LARGE SCALE GENOMIC DNA]</scope>
    <source>
        <strain evidence="1 2">Poly30</strain>
    </source>
</reference>
<dbReference type="AlphaFoldDB" id="A0A518EVV0"/>
<dbReference type="RefSeq" id="WP_145200480.1">
    <property type="nucleotide sequence ID" value="NZ_CP036434.1"/>
</dbReference>
<dbReference type="CDD" id="cd07818">
    <property type="entry name" value="SRPBCC_1"/>
    <property type="match status" value="1"/>
</dbReference>